<keyword evidence="3" id="KW-0813">Transport</keyword>
<keyword evidence="7" id="KW-0998">Cell outer membrane</keyword>
<comment type="subcellular location">
    <subcellularLocation>
        <location evidence="1">Cell outer membrane</location>
    </subcellularLocation>
</comment>
<name>A0ABS8CBX6_9BURK</name>
<proteinExistence type="inferred from homology"/>
<evidence type="ECO:0000256" key="7">
    <source>
        <dbReference type="ARBA" id="ARBA00023237"/>
    </source>
</evidence>
<dbReference type="InterPro" id="IPR003423">
    <property type="entry name" value="OMP_efflux"/>
</dbReference>
<organism evidence="9 10">
    <name type="scientific">Mesopusillimonas faecipullorum</name>
    <dbReference type="NCBI Taxonomy" id="2755040"/>
    <lineage>
        <taxon>Bacteria</taxon>
        <taxon>Pseudomonadati</taxon>
        <taxon>Pseudomonadota</taxon>
        <taxon>Betaproteobacteria</taxon>
        <taxon>Burkholderiales</taxon>
        <taxon>Alcaligenaceae</taxon>
        <taxon>Mesopusillimonas</taxon>
    </lineage>
</organism>
<keyword evidence="4" id="KW-1134">Transmembrane beta strand</keyword>
<reference evidence="9 10" key="1">
    <citation type="submission" date="2020-07" db="EMBL/GenBank/DDBJ databases">
        <title>Pusillimonas sp. nov., isolated from poultry manure in Taiwan.</title>
        <authorList>
            <person name="Lin S.-Y."/>
            <person name="Tang Y.-S."/>
            <person name="Young C.-C."/>
        </authorList>
    </citation>
    <scope>NUCLEOTIDE SEQUENCE [LARGE SCALE GENOMIC DNA]</scope>
    <source>
        <strain evidence="9 10">CC-YST705</strain>
    </source>
</reference>
<evidence type="ECO:0000256" key="6">
    <source>
        <dbReference type="ARBA" id="ARBA00023136"/>
    </source>
</evidence>
<evidence type="ECO:0000256" key="3">
    <source>
        <dbReference type="ARBA" id="ARBA00022448"/>
    </source>
</evidence>
<feature type="region of interest" description="Disordered" evidence="8">
    <location>
        <begin position="1"/>
        <end position="29"/>
    </location>
</feature>
<dbReference type="PANTHER" id="PTHR30026">
    <property type="entry name" value="OUTER MEMBRANE PROTEIN TOLC"/>
    <property type="match status" value="1"/>
</dbReference>
<accession>A0ABS8CBX6</accession>
<dbReference type="NCBIfam" id="TIGR01844">
    <property type="entry name" value="type_I_sec_TolC"/>
    <property type="match status" value="1"/>
</dbReference>
<evidence type="ECO:0000313" key="9">
    <source>
        <dbReference type="EMBL" id="MCB5363530.1"/>
    </source>
</evidence>
<dbReference type="InterPro" id="IPR010130">
    <property type="entry name" value="T1SS_OMP_TolC"/>
</dbReference>
<comment type="similarity">
    <text evidence="2">Belongs to the outer membrane factor (OMF) (TC 1.B.17) family.</text>
</comment>
<comment type="caution">
    <text evidence="9">The sequence shown here is derived from an EMBL/GenBank/DDBJ whole genome shotgun (WGS) entry which is preliminary data.</text>
</comment>
<dbReference type="SUPFAM" id="SSF56954">
    <property type="entry name" value="Outer membrane efflux proteins (OEP)"/>
    <property type="match status" value="1"/>
</dbReference>
<dbReference type="Proteomes" id="UP000776983">
    <property type="component" value="Unassembled WGS sequence"/>
</dbReference>
<protein>
    <submittedName>
        <fullName evidence="9">TolC family outer membrane protein</fullName>
    </submittedName>
</protein>
<evidence type="ECO:0000256" key="8">
    <source>
        <dbReference type="SAM" id="MobiDB-lite"/>
    </source>
</evidence>
<evidence type="ECO:0000256" key="4">
    <source>
        <dbReference type="ARBA" id="ARBA00022452"/>
    </source>
</evidence>
<evidence type="ECO:0000256" key="2">
    <source>
        <dbReference type="ARBA" id="ARBA00007613"/>
    </source>
</evidence>
<evidence type="ECO:0000313" key="10">
    <source>
        <dbReference type="Proteomes" id="UP000776983"/>
    </source>
</evidence>
<dbReference type="Gene3D" id="1.20.1600.10">
    <property type="entry name" value="Outer membrane efflux proteins (OEP)"/>
    <property type="match status" value="1"/>
</dbReference>
<feature type="region of interest" description="Disordered" evidence="8">
    <location>
        <begin position="254"/>
        <end position="275"/>
    </location>
</feature>
<keyword evidence="6" id="KW-0472">Membrane</keyword>
<dbReference type="PANTHER" id="PTHR30026:SF20">
    <property type="entry name" value="OUTER MEMBRANE PROTEIN TOLC"/>
    <property type="match status" value="1"/>
</dbReference>
<keyword evidence="10" id="KW-1185">Reference proteome</keyword>
<keyword evidence="5" id="KW-0812">Transmembrane</keyword>
<dbReference type="Pfam" id="PF02321">
    <property type="entry name" value="OEP"/>
    <property type="match status" value="2"/>
</dbReference>
<evidence type="ECO:0000256" key="1">
    <source>
        <dbReference type="ARBA" id="ARBA00004442"/>
    </source>
</evidence>
<gene>
    <name evidence="9" type="ORF">H0484_07185</name>
</gene>
<dbReference type="InterPro" id="IPR051906">
    <property type="entry name" value="TolC-like"/>
</dbReference>
<sequence>MQAWQAAEQRDPDYAAAQATRNAEQEKVPQARAGLLPSIALGGTGQSTDTREAAHLHNASSRGVASWNLTLSQPIFDAAKWGTLRQSEFQANLADVGLQQARQDLILRVSQAYFDVLTAQDTLTTLEAQMRATQSQLDAASRTFELGGTTVADVYEAQSKLDLLKAAELQAHNVLQISRDRLAQIINERPERLAPLATDLELPSPQPGRLSEWSQQAAQASLEVAGAQLNTLIVEKQLDIARSGHYPTLSLQAQTGTASNRGTAGQNQGPRSLDSSVGLQLSIPIFSGGGISSQVREQASRLQHARYRLEAARRQSIQSTQQAFSQVTSGLAQISALKAAERSSLASMQANQTGYEVGVRINIDVLNAQQQLYETRRALSQARYETLMASLRLKAASGTLGLADIEKVNQLLLVHNSNDASRSPLP</sequence>
<dbReference type="EMBL" id="JACDXW010000003">
    <property type="protein sequence ID" value="MCB5363530.1"/>
    <property type="molecule type" value="Genomic_DNA"/>
</dbReference>
<evidence type="ECO:0000256" key="5">
    <source>
        <dbReference type="ARBA" id="ARBA00022692"/>
    </source>
</evidence>